<evidence type="ECO:0000256" key="11">
    <source>
        <dbReference type="ARBA" id="ARBA00023242"/>
    </source>
</evidence>
<dbReference type="AlphaFoldDB" id="K1QEF2"/>
<evidence type="ECO:0000256" key="13">
    <source>
        <dbReference type="PIRSR" id="PIRSR606689-1"/>
    </source>
</evidence>
<feature type="compositionally biased region" description="Basic and acidic residues" evidence="15">
    <location>
        <begin position="403"/>
        <end position="419"/>
    </location>
</feature>
<dbReference type="Gene3D" id="3.40.50.300">
    <property type="entry name" value="P-loop containing nucleotide triphosphate hydrolases"/>
    <property type="match status" value="1"/>
</dbReference>
<feature type="compositionally biased region" description="Low complexity" evidence="15">
    <location>
        <begin position="570"/>
        <end position="591"/>
    </location>
</feature>
<feature type="binding site" evidence="13">
    <location>
        <position position="78"/>
    </location>
    <ligand>
        <name>GTP</name>
        <dbReference type="ChEBI" id="CHEBI:37565"/>
    </ligand>
</feature>
<comment type="similarity">
    <text evidence="3">Belongs to the PHAX family.</text>
</comment>
<evidence type="ECO:0000256" key="4">
    <source>
        <dbReference type="ARBA" id="ARBA00016856"/>
    </source>
</evidence>
<feature type="compositionally biased region" description="Basic residues" evidence="15">
    <location>
        <begin position="391"/>
        <end position="402"/>
    </location>
</feature>
<feature type="compositionally biased region" description="Basic and acidic residues" evidence="15">
    <location>
        <begin position="208"/>
        <end position="221"/>
    </location>
</feature>
<feature type="compositionally biased region" description="Basic and acidic residues" evidence="15">
    <location>
        <begin position="552"/>
        <end position="568"/>
    </location>
</feature>
<keyword evidence="10 13" id="KW-0342">GTP-binding</keyword>
<reference evidence="17" key="1">
    <citation type="journal article" date="2012" name="Nature">
        <title>The oyster genome reveals stress adaptation and complexity of shell formation.</title>
        <authorList>
            <person name="Zhang G."/>
            <person name="Fang X."/>
            <person name="Guo X."/>
            <person name="Li L."/>
            <person name="Luo R."/>
            <person name="Xu F."/>
            <person name="Yang P."/>
            <person name="Zhang L."/>
            <person name="Wang X."/>
            <person name="Qi H."/>
            <person name="Xiong Z."/>
            <person name="Que H."/>
            <person name="Xie Y."/>
            <person name="Holland P.W."/>
            <person name="Paps J."/>
            <person name="Zhu Y."/>
            <person name="Wu F."/>
            <person name="Chen Y."/>
            <person name="Wang J."/>
            <person name="Peng C."/>
            <person name="Meng J."/>
            <person name="Yang L."/>
            <person name="Liu J."/>
            <person name="Wen B."/>
            <person name="Zhang N."/>
            <person name="Huang Z."/>
            <person name="Zhu Q."/>
            <person name="Feng Y."/>
            <person name="Mount A."/>
            <person name="Hedgecock D."/>
            <person name="Xu Z."/>
            <person name="Liu Y."/>
            <person name="Domazet-Loso T."/>
            <person name="Du Y."/>
            <person name="Sun X."/>
            <person name="Zhang S."/>
            <person name="Liu B."/>
            <person name="Cheng P."/>
            <person name="Jiang X."/>
            <person name="Li J."/>
            <person name="Fan D."/>
            <person name="Wang W."/>
            <person name="Fu W."/>
            <person name="Wang T."/>
            <person name="Wang B."/>
            <person name="Zhang J."/>
            <person name="Peng Z."/>
            <person name="Li Y."/>
            <person name="Li N."/>
            <person name="Wang J."/>
            <person name="Chen M."/>
            <person name="He Y."/>
            <person name="Tan F."/>
            <person name="Song X."/>
            <person name="Zheng Q."/>
            <person name="Huang R."/>
            <person name="Yang H."/>
            <person name="Du X."/>
            <person name="Chen L."/>
            <person name="Yang M."/>
            <person name="Gaffney P.M."/>
            <person name="Wang S."/>
            <person name="Luo L."/>
            <person name="She Z."/>
            <person name="Ming Y."/>
            <person name="Huang W."/>
            <person name="Zhang S."/>
            <person name="Huang B."/>
            <person name="Zhang Y."/>
            <person name="Qu T."/>
            <person name="Ni P."/>
            <person name="Miao G."/>
            <person name="Wang J."/>
            <person name="Wang Q."/>
            <person name="Steinberg C.E."/>
            <person name="Wang H."/>
            <person name="Li N."/>
            <person name="Qian L."/>
            <person name="Zhang G."/>
            <person name="Li Y."/>
            <person name="Yang H."/>
            <person name="Liu X."/>
            <person name="Wang J."/>
            <person name="Yin Y."/>
            <person name="Wang J."/>
        </authorList>
    </citation>
    <scope>NUCLEOTIDE SEQUENCE [LARGE SCALE GENOMIC DNA]</scope>
    <source>
        <strain evidence="17">05x7-T-G4-1.051#20</strain>
    </source>
</reference>
<dbReference type="CDD" id="cd00878">
    <property type="entry name" value="Arf_Arl"/>
    <property type="match status" value="1"/>
</dbReference>
<sequence>MVGSGCKPKFFRRMCGHGPPVEKPNFNVVCIGLSKSGKSTLLSVLSGESTDNIEPTIGFRIKALMFNDCIVDVKELGGGESVRPYWDKYFGGAEGIIFVVDSSASDEDLQLTNNELHKVLADPELDNLPLMVLCNYSDKKGAKSKEELQKVLELDLETNSRHWEIHSCTTSDRQSIKVAFESFNKKLWPSYGNKTCTMSDLEEGEITDSDKEETLSKKDKSTFPIPASDNAAATTSISYRSSKPQQDDSEDSDSSSYSDEDTPLWRCKKAKYFSSSRHEEQNMITELPQEIKSPVRKNERVSNEILNAQMAKRRINNVWGSVLTEQSLTQDLKDVGVKTTTCDNSRSVEKYDFTLKYDDKRPDLAADVCDIECHDPFNKVVDLPEIDSTVSRKRKRTHKERRPVKERIRTDNPRKSKEPLPDLEAEKIVKMIVKKLNEPKDYLFARIYRIIGKEKTLDLFYKTQDIEEAGGLLIQNKSRRRSPGGVFIHLLKSDNTISKDKIIDIFAKEEEDFIHTMEERKRIRKEQNQKRKERRRLRRLLPQSKLMQKAKASMDTDSRPNDREKEEENAMGSAESENESGNENLSSSEPEANLGQFEVNEKDVVEIDIGVDEMID</sequence>
<dbReference type="GO" id="GO:0005634">
    <property type="term" value="C:nucleus"/>
    <property type="evidence" value="ECO:0007669"/>
    <property type="project" value="UniProtKB-SubCell"/>
</dbReference>
<evidence type="ECO:0000256" key="1">
    <source>
        <dbReference type="ARBA" id="ARBA00004123"/>
    </source>
</evidence>
<feature type="binding site" evidence="14">
    <location>
        <position position="56"/>
    </location>
    <ligand>
        <name>Mg(2+)</name>
        <dbReference type="ChEBI" id="CHEBI:18420"/>
    </ligand>
</feature>
<feature type="compositionally biased region" description="Acidic residues" evidence="15">
    <location>
        <begin position="247"/>
        <end position="261"/>
    </location>
</feature>
<evidence type="ECO:0000256" key="7">
    <source>
        <dbReference type="ARBA" id="ARBA00022741"/>
    </source>
</evidence>
<dbReference type="GO" id="GO:0015031">
    <property type="term" value="P:protein transport"/>
    <property type="evidence" value="ECO:0007669"/>
    <property type="project" value="UniProtKB-KW"/>
</dbReference>
<dbReference type="InterPro" id="IPR027417">
    <property type="entry name" value="P-loop_NTPase"/>
</dbReference>
<feature type="binding site" evidence="14">
    <location>
        <position position="39"/>
    </location>
    <ligand>
        <name>Mg(2+)</name>
        <dbReference type="ChEBI" id="CHEBI:18420"/>
    </ligand>
</feature>
<proteinExistence type="inferred from homology"/>
<feature type="compositionally biased region" description="Polar residues" evidence="15">
    <location>
        <begin position="231"/>
        <end position="244"/>
    </location>
</feature>
<dbReference type="SUPFAM" id="SSF52540">
    <property type="entry name" value="P-loop containing nucleoside triphosphate hydrolases"/>
    <property type="match status" value="1"/>
</dbReference>
<evidence type="ECO:0000259" key="16">
    <source>
        <dbReference type="Pfam" id="PF10258"/>
    </source>
</evidence>
<organism evidence="17">
    <name type="scientific">Magallana gigas</name>
    <name type="common">Pacific oyster</name>
    <name type="synonym">Crassostrea gigas</name>
    <dbReference type="NCBI Taxonomy" id="29159"/>
    <lineage>
        <taxon>Eukaryota</taxon>
        <taxon>Metazoa</taxon>
        <taxon>Spiralia</taxon>
        <taxon>Lophotrochozoa</taxon>
        <taxon>Mollusca</taxon>
        <taxon>Bivalvia</taxon>
        <taxon>Autobranchia</taxon>
        <taxon>Pteriomorphia</taxon>
        <taxon>Ostreida</taxon>
        <taxon>Ostreoidea</taxon>
        <taxon>Ostreidae</taxon>
        <taxon>Magallana</taxon>
    </lineage>
</organism>
<evidence type="ECO:0000256" key="8">
    <source>
        <dbReference type="ARBA" id="ARBA00022884"/>
    </source>
</evidence>
<dbReference type="InterPro" id="IPR038092">
    <property type="entry name" value="PHAX_RNA-binding_sf"/>
</dbReference>
<feature type="region of interest" description="Disordered" evidence="15">
    <location>
        <begin position="391"/>
        <end position="419"/>
    </location>
</feature>
<keyword evidence="14" id="KW-0460">Magnesium</keyword>
<feature type="domain" description="Phosphorylated adapter RNA export protein RNA-binding" evidence="16">
    <location>
        <begin position="429"/>
        <end position="510"/>
    </location>
</feature>
<protein>
    <recommendedName>
        <fullName evidence="4">Phosphorylated adapter RNA export protein</fullName>
    </recommendedName>
    <alternativeName>
        <fullName evidence="12">RNA U small nuclear RNA export adapter protein</fullName>
    </alternativeName>
</protein>
<keyword evidence="9" id="KW-0653">Protein transport</keyword>
<dbReference type="SMART" id="SM00178">
    <property type="entry name" value="SAR"/>
    <property type="match status" value="1"/>
</dbReference>
<keyword evidence="14" id="KW-0479">Metal-binding</keyword>
<evidence type="ECO:0000256" key="2">
    <source>
        <dbReference type="ARBA" id="ARBA00004496"/>
    </source>
</evidence>
<dbReference type="GO" id="GO:0005737">
    <property type="term" value="C:cytoplasm"/>
    <property type="evidence" value="ECO:0007669"/>
    <property type="project" value="UniProtKB-SubCell"/>
</dbReference>
<dbReference type="PRINTS" id="PR00328">
    <property type="entry name" value="SAR1GTPBP"/>
</dbReference>
<dbReference type="Gene3D" id="1.10.10.1440">
    <property type="entry name" value="PHAX RNA-binding domain"/>
    <property type="match status" value="1"/>
</dbReference>
<evidence type="ECO:0000256" key="9">
    <source>
        <dbReference type="ARBA" id="ARBA00022927"/>
    </source>
</evidence>
<evidence type="ECO:0000256" key="14">
    <source>
        <dbReference type="PIRSR" id="PIRSR606689-2"/>
    </source>
</evidence>
<dbReference type="GO" id="GO:0046872">
    <property type="term" value="F:metal ion binding"/>
    <property type="evidence" value="ECO:0007669"/>
    <property type="project" value="UniProtKB-KW"/>
</dbReference>
<comment type="subcellular location">
    <subcellularLocation>
        <location evidence="2">Cytoplasm</location>
    </subcellularLocation>
    <subcellularLocation>
        <location evidence="1">Nucleus</location>
    </subcellularLocation>
</comment>
<dbReference type="PANTHER" id="PTHR46693">
    <property type="entry name" value="ADP-RIBOSYLATION FACTOR-LIKE PROTEIN 15"/>
    <property type="match status" value="1"/>
</dbReference>
<dbReference type="InterPro" id="IPR019385">
    <property type="entry name" value="PHAX_RNA-binding_domain"/>
</dbReference>
<dbReference type="GO" id="GO:0005525">
    <property type="term" value="F:GTP binding"/>
    <property type="evidence" value="ECO:0007669"/>
    <property type="project" value="UniProtKB-KW"/>
</dbReference>
<evidence type="ECO:0000256" key="10">
    <source>
        <dbReference type="ARBA" id="ARBA00023134"/>
    </source>
</evidence>
<evidence type="ECO:0000256" key="5">
    <source>
        <dbReference type="ARBA" id="ARBA00022448"/>
    </source>
</evidence>
<dbReference type="Pfam" id="PF10258">
    <property type="entry name" value="PHAX_RNA-bd"/>
    <property type="match status" value="1"/>
</dbReference>
<gene>
    <name evidence="17" type="ORF">CGI_10009828</name>
</gene>
<evidence type="ECO:0000256" key="15">
    <source>
        <dbReference type="SAM" id="MobiDB-lite"/>
    </source>
</evidence>
<evidence type="ECO:0000256" key="3">
    <source>
        <dbReference type="ARBA" id="ARBA00006094"/>
    </source>
</evidence>
<dbReference type="InterPro" id="IPR042292">
    <property type="entry name" value="ARL15"/>
</dbReference>
<evidence type="ECO:0000313" key="17">
    <source>
        <dbReference type="EMBL" id="EKC27165.1"/>
    </source>
</evidence>
<feature type="binding site" evidence="13">
    <location>
        <begin position="32"/>
        <end position="39"/>
    </location>
    <ligand>
        <name>GTP</name>
        <dbReference type="ChEBI" id="CHEBI:37565"/>
    </ligand>
</feature>
<keyword evidence="11" id="KW-0539">Nucleus</keyword>
<feature type="region of interest" description="Disordered" evidence="15">
    <location>
        <begin position="522"/>
        <end position="616"/>
    </location>
</feature>
<accession>K1QEF2</accession>
<dbReference type="FunFam" id="1.10.10.1440:FF:000001">
    <property type="entry name" value="phosphorylated adapter RNA export protein-like"/>
    <property type="match status" value="1"/>
</dbReference>
<dbReference type="InParanoid" id="K1QEF2"/>
<dbReference type="HOGENOM" id="CLU_443625_0_0_1"/>
<keyword evidence="5" id="KW-0813">Transport</keyword>
<dbReference type="EMBL" id="JH818372">
    <property type="protein sequence ID" value="EKC27165.1"/>
    <property type="molecule type" value="Genomic_DNA"/>
</dbReference>
<dbReference type="InterPro" id="IPR006689">
    <property type="entry name" value="Small_GTPase_ARF/SAR"/>
</dbReference>
<dbReference type="PANTHER" id="PTHR46693:SF1">
    <property type="entry name" value="ADP-RIBOSYLATION FACTOR-LIKE PROTEIN 15"/>
    <property type="match status" value="1"/>
</dbReference>
<dbReference type="SMART" id="SM00177">
    <property type="entry name" value="ARF"/>
    <property type="match status" value="1"/>
</dbReference>
<feature type="region of interest" description="Disordered" evidence="15">
    <location>
        <begin position="202"/>
        <end position="261"/>
    </location>
</feature>
<dbReference type="PROSITE" id="PS51417">
    <property type="entry name" value="ARF"/>
    <property type="match status" value="1"/>
</dbReference>
<keyword evidence="6" id="KW-0963">Cytoplasm</keyword>
<feature type="binding site" evidence="13">
    <location>
        <begin position="135"/>
        <end position="138"/>
    </location>
    <ligand>
        <name>GTP</name>
        <dbReference type="ChEBI" id="CHEBI:37565"/>
    </ligand>
</feature>
<dbReference type="GO" id="GO:0003723">
    <property type="term" value="F:RNA binding"/>
    <property type="evidence" value="ECO:0007669"/>
    <property type="project" value="UniProtKB-KW"/>
</dbReference>
<dbReference type="GO" id="GO:0003924">
    <property type="term" value="F:GTPase activity"/>
    <property type="evidence" value="ECO:0007669"/>
    <property type="project" value="InterPro"/>
</dbReference>
<evidence type="ECO:0000256" key="12">
    <source>
        <dbReference type="ARBA" id="ARBA00030834"/>
    </source>
</evidence>
<dbReference type="Pfam" id="PF00025">
    <property type="entry name" value="Arf"/>
    <property type="match status" value="1"/>
</dbReference>
<keyword evidence="8" id="KW-0694">RNA-binding</keyword>
<keyword evidence="7 13" id="KW-0547">Nucleotide-binding</keyword>
<evidence type="ECO:0000256" key="6">
    <source>
        <dbReference type="ARBA" id="ARBA00022490"/>
    </source>
</evidence>
<name>K1QEF2_MAGGI</name>
<dbReference type="FunCoup" id="K1QEF2">
    <property type="interactions" value="1017"/>
</dbReference>